<evidence type="ECO:0000256" key="2">
    <source>
        <dbReference type="ARBA" id="ARBA00006375"/>
    </source>
</evidence>
<dbReference type="Gene3D" id="1.50.40.10">
    <property type="entry name" value="Mitochondrial carrier domain"/>
    <property type="match status" value="2"/>
</dbReference>
<dbReference type="Proteomes" id="UP000660262">
    <property type="component" value="Unassembled WGS sequence"/>
</dbReference>
<keyword evidence="5" id="KW-1133">Transmembrane helix</keyword>
<feature type="repeat" description="Solcar" evidence="8">
    <location>
        <begin position="194"/>
        <end position="281"/>
    </location>
</feature>
<dbReference type="EMBL" id="BNJQ01000013">
    <property type="protein sequence ID" value="GHP06575.1"/>
    <property type="molecule type" value="Genomic_DNA"/>
</dbReference>
<name>A0A830HII1_9CHLO</name>
<evidence type="ECO:0000256" key="7">
    <source>
        <dbReference type="ARBA" id="ARBA00023136"/>
    </source>
</evidence>
<dbReference type="SUPFAM" id="SSF103506">
    <property type="entry name" value="Mitochondrial carrier"/>
    <property type="match status" value="1"/>
</dbReference>
<evidence type="ECO:0000256" key="3">
    <source>
        <dbReference type="ARBA" id="ARBA00022692"/>
    </source>
</evidence>
<evidence type="ECO:0008006" key="12">
    <source>
        <dbReference type="Google" id="ProtNLM"/>
    </source>
</evidence>
<evidence type="ECO:0000313" key="10">
    <source>
        <dbReference type="EMBL" id="GHP06575.1"/>
    </source>
</evidence>
<evidence type="ECO:0000256" key="5">
    <source>
        <dbReference type="ARBA" id="ARBA00022989"/>
    </source>
</evidence>
<keyword evidence="4" id="KW-0999">Mitochondrion inner membrane</keyword>
<evidence type="ECO:0000256" key="6">
    <source>
        <dbReference type="ARBA" id="ARBA00023128"/>
    </source>
</evidence>
<dbReference type="InterPro" id="IPR051028">
    <property type="entry name" value="Mito_Solute_Carrier"/>
</dbReference>
<evidence type="ECO:0000313" key="11">
    <source>
        <dbReference type="Proteomes" id="UP000660262"/>
    </source>
</evidence>
<keyword evidence="9" id="KW-0813">Transport</keyword>
<dbReference type="PANTHER" id="PTHR45678:SF9">
    <property type="entry name" value="CALCIUM-BINDING MITOCHONDRIAL CARRIER PROTEIN ARALAR1"/>
    <property type="match status" value="1"/>
</dbReference>
<accession>A0A830HII1</accession>
<reference evidence="10" key="1">
    <citation type="submission" date="2020-10" db="EMBL/GenBank/DDBJ databases">
        <title>Unveiling of a novel bifunctional photoreceptor, Dualchrome1, isolated from a cosmopolitan green alga.</title>
        <authorList>
            <person name="Suzuki S."/>
            <person name="Kawachi M."/>
        </authorList>
    </citation>
    <scope>NUCLEOTIDE SEQUENCE</scope>
    <source>
        <strain evidence="10">NIES 2893</strain>
    </source>
</reference>
<feature type="repeat" description="Solcar" evidence="8">
    <location>
        <begin position="22"/>
        <end position="104"/>
    </location>
</feature>
<keyword evidence="11" id="KW-1185">Reference proteome</keyword>
<comment type="subcellular location">
    <subcellularLocation>
        <location evidence="1">Mitochondrion inner membrane</location>
        <topology evidence="1">Multi-pass membrane protein</topology>
    </subcellularLocation>
</comment>
<dbReference type="AlphaFoldDB" id="A0A830HII1"/>
<comment type="caution">
    <text evidence="10">The sequence shown here is derived from an EMBL/GenBank/DDBJ whole genome shotgun (WGS) entry which is preliminary data.</text>
</comment>
<evidence type="ECO:0000256" key="9">
    <source>
        <dbReference type="RuleBase" id="RU000488"/>
    </source>
</evidence>
<dbReference type="InterPro" id="IPR023395">
    <property type="entry name" value="MCP_dom_sf"/>
</dbReference>
<keyword evidence="3 8" id="KW-0812">Transmembrane</keyword>
<dbReference type="PROSITE" id="PS50920">
    <property type="entry name" value="SOLCAR"/>
    <property type="match status" value="2"/>
</dbReference>
<evidence type="ECO:0000256" key="4">
    <source>
        <dbReference type="ARBA" id="ARBA00022792"/>
    </source>
</evidence>
<proteinExistence type="inferred from homology"/>
<dbReference type="Pfam" id="PF00153">
    <property type="entry name" value="Mito_carr"/>
    <property type="match status" value="2"/>
</dbReference>
<evidence type="ECO:0000256" key="1">
    <source>
        <dbReference type="ARBA" id="ARBA00004448"/>
    </source>
</evidence>
<comment type="similarity">
    <text evidence="2 9">Belongs to the mitochondrial carrier (TC 2.A.29) family.</text>
</comment>
<dbReference type="GO" id="GO:0022857">
    <property type="term" value="F:transmembrane transporter activity"/>
    <property type="evidence" value="ECO:0007669"/>
    <property type="project" value="TreeGrafter"/>
</dbReference>
<sequence>MPLPLLHGGSMVVGPLSHGALASFARHLAIGYVAGGTGAAVVYPMDVVKTRMQADTSGRYTSALHCAKQALAEGRLYAGLKAQLIGVAPEKMLKLAAYSAALPVAYDLCGYHGWGPGSDVSIAAEAMAGAVGGFAQVMITCPIEVAKISQQLGGDSCAPYRGLLCTWARDIPSAAIFFAVYAPLYHQLLENGTSVFLASLLAGVVAGVPAAALPTPFDVVKTRVQASGSPFRNGLECLQSILSSTEEAPVAALSAGAGARIARLAPQLGITLSLYSALETNFK</sequence>
<dbReference type="PANTHER" id="PTHR45678">
    <property type="entry name" value="MITOCHONDRIAL 2-OXODICARBOXYLATE CARRIER 1-RELATED"/>
    <property type="match status" value="1"/>
</dbReference>
<dbReference type="OrthoDB" id="1747031at2759"/>
<keyword evidence="7 8" id="KW-0472">Membrane</keyword>
<dbReference type="InterPro" id="IPR018108">
    <property type="entry name" value="MCP_transmembrane"/>
</dbReference>
<organism evidence="10 11">
    <name type="scientific">Pycnococcus provasolii</name>
    <dbReference type="NCBI Taxonomy" id="41880"/>
    <lineage>
        <taxon>Eukaryota</taxon>
        <taxon>Viridiplantae</taxon>
        <taxon>Chlorophyta</taxon>
        <taxon>Pseudoscourfieldiophyceae</taxon>
        <taxon>Pseudoscourfieldiales</taxon>
        <taxon>Pycnococcaceae</taxon>
        <taxon>Pycnococcus</taxon>
    </lineage>
</organism>
<protein>
    <recommendedName>
        <fullName evidence="12">Mitochondrial carrier protein</fullName>
    </recommendedName>
</protein>
<gene>
    <name evidence="10" type="ORF">PPROV_000532000</name>
</gene>
<keyword evidence="6" id="KW-0496">Mitochondrion</keyword>
<evidence type="ECO:0000256" key="8">
    <source>
        <dbReference type="PROSITE-ProRule" id="PRU00282"/>
    </source>
</evidence>
<dbReference type="GO" id="GO:0005743">
    <property type="term" value="C:mitochondrial inner membrane"/>
    <property type="evidence" value="ECO:0007669"/>
    <property type="project" value="UniProtKB-SubCell"/>
</dbReference>